<name>A0A9W9QD85_9EURO</name>
<keyword evidence="1" id="KW-0812">Transmembrane</keyword>
<dbReference type="EMBL" id="JAPZBO010000001">
    <property type="protein sequence ID" value="KAJ5331559.1"/>
    <property type="molecule type" value="Genomic_DNA"/>
</dbReference>
<proteinExistence type="predicted"/>
<comment type="caution">
    <text evidence="2">The sequence shown here is derived from an EMBL/GenBank/DDBJ whole genome shotgun (WGS) entry which is preliminary data.</text>
</comment>
<reference evidence="2" key="2">
    <citation type="journal article" date="2023" name="IMA Fungus">
        <title>Comparative genomic study of the Penicillium genus elucidates a diverse pangenome and 15 lateral gene transfer events.</title>
        <authorList>
            <person name="Petersen C."/>
            <person name="Sorensen T."/>
            <person name="Nielsen M.R."/>
            <person name="Sondergaard T.E."/>
            <person name="Sorensen J.L."/>
            <person name="Fitzpatrick D.A."/>
            <person name="Frisvad J.C."/>
            <person name="Nielsen K.L."/>
        </authorList>
    </citation>
    <scope>NUCLEOTIDE SEQUENCE</scope>
    <source>
        <strain evidence="2">IBT 21472</strain>
    </source>
</reference>
<gene>
    <name evidence="2" type="ORF">N7476_001342</name>
</gene>
<reference evidence="2" key="1">
    <citation type="submission" date="2022-12" db="EMBL/GenBank/DDBJ databases">
        <authorList>
            <person name="Petersen C."/>
        </authorList>
    </citation>
    <scope>NUCLEOTIDE SEQUENCE</scope>
    <source>
        <strain evidence="2">IBT 21472</strain>
    </source>
</reference>
<accession>A0A9W9QD85</accession>
<dbReference type="Proteomes" id="UP001147746">
    <property type="component" value="Unassembled WGS sequence"/>
</dbReference>
<keyword evidence="3" id="KW-1185">Reference proteome</keyword>
<sequence length="76" mass="9058">MALPTKQSPERMPKLLPPLITAVEGFPSFLVGGWDSEKRTTRYKFSDHEETIAHQVRQDRTWRFFSDFYREIDRRG</sequence>
<protein>
    <submittedName>
        <fullName evidence="2">Uncharacterized protein</fullName>
    </submittedName>
</protein>
<evidence type="ECO:0000313" key="2">
    <source>
        <dbReference type="EMBL" id="KAJ5331559.1"/>
    </source>
</evidence>
<organism evidence="2 3">
    <name type="scientific">Penicillium atrosanguineum</name>
    <dbReference type="NCBI Taxonomy" id="1132637"/>
    <lineage>
        <taxon>Eukaryota</taxon>
        <taxon>Fungi</taxon>
        <taxon>Dikarya</taxon>
        <taxon>Ascomycota</taxon>
        <taxon>Pezizomycotina</taxon>
        <taxon>Eurotiomycetes</taxon>
        <taxon>Eurotiomycetidae</taxon>
        <taxon>Eurotiales</taxon>
        <taxon>Aspergillaceae</taxon>
        <taxon>Penicillium</taxon>
    </lineage>
</organism>
<evidence type="ECO:0000313" key="3">
    <source>
        <dbReference type="Proteomes" id="UP001147746"/>
    </source>
</evidence>
<feature type="transmembrane region" description="Helical" evidence="1">
    <location>
        <begin position="15"/>
        <end position="34"/>
    </location>
</feature>
<keyword evidence="1" id="KW-0472">Membrane</keyword>
<dbReference type="AlphaFoldDB" id="A0A9W9QD85"/>
<keyword evidence="1" id="KW-1133">Transmembrane helix</keyword>
<evidence type="ECO:0000256" key="1">
    <source>
        <dbReference type="SAM" id="Phobius"/>
    </source>
</evidence>